<keyword evidence="4" id="KW-1185">Reference proteome</keyword>
<feature type="compositionally biased region" description="Basic and acidic residues" evidence="1">
    <location>
        <begin position="77"/>
        <end position="92"/>
    </location>
</feature>
<feature type="signal peptide" evidence="2">
    <location>
        <begin position="1"/>
        <end position="19"/>
    </location>
</feature>
<name>A0A517LDI3_9PEZI</name>
<evidence type="ECO:0000256" key="2">
    <source>
        <dbReference type="SAM" id="SignalP"/>
    </source>
</evidence>
<accession>A0A517LDI3</accession>
<evidence type="ECO:0000256" key="1">
    <source>
        <dbReference type="SAM" id="MobiDB-lite"/>
    </source>
</evidence>
<dbReference type="OrthoDB" id="3932902at2759"/>
<keyword evidence="2" id="KW-0732">Signal</keyword>
<gene>
    <name evidence="3" type="ORF">FKW77_003229</name>
</gene>
<evidence type="ECO:0000313" key="4">
    <source>
        <dbReference type="Proteomes" id="UP000316270"/>
    </source>
</evidence>
<dbReference type="EMBL" id="CP042194">
    <property type="protein sequence ID" value="QDS73701.1"/>
    <property type="molecule type" value="Genomic_DNA"/>
</dbReference>
<feature type="compositionally biased region" description="Low complexity" evidence="1">
    <location>
        <begin position="97"/>
        <end position="108"/>
    </location>
</feature>
<protein>
    <submittedName>
        <fullName evidence="3">Uncharacterized protein</fullName>
    </submittedName>
</protein>
<dbReference type="AlphaFoldDB" id="A0A517LDI3"/>
<reference evidence="3 4" key="1">
    <citation type="submission" date="2019-07" db="EMBL/GenBank/DDBJ databases">
        <title>Finished genome of Venturia effusa.</title>
        <authorList>
            <person name="Young C.A."/>
            <person name="Cox M.P."/>
            <person name="Ganley A.R.D."/>
            <person name="David W.J."/>
        </authorList>
    </citation>
    <scope>NUCLEOTIDE SEQUENCE [LARGE SCALE GENOMIC DNA]</scope>
    <source>
        <strain evidence="4">albino</strain>
    </source>
</reference>
<feature type="chain" id="PRO_5021774461" evidence="2">
    <location>
        <begin position="20"/>
        <end position="130"/>
    </location>
</feature>
<organism evidence="3 4">
    <name type="scientific">Venturia effusa</name>
    <dbReference type="NCBI Taxonomy" id="50376"/>
    <lineage>
        <taxon>Eukaryota</taxon>
        <taxon>Fungi</taxon>
        <taxon>Dikarya</taxon>
        <taxon>Ascomycota</taxon>
        <taxon>Pezizomycotina</taxon>
        <taxon>Dothideomycetes</taxon>
        <taxon>Pleosporomycetidae</taxon>
        <taxon>Venturiales</taxon>
        <taxon>Venturiaceae</taxon>
        <taxon>Venturia</taxon>
    </lineage>
</organism>
<sequence>MRFASIISVAFATAGLTSAMALPKPAIEAVDAVSDSKPKNDPFAADLHHISANSLCGNISDQSKKQKCQEAIAKCDKKKKDNELEKCEESVKKTYQNSGGNKKNSDSNPYWKGNSNSGSGNPYWKGKPGQ</sequence>
<evidence type="ECO:0000313" key="3">
    <source>
        <dbReference type="EMBL" id="QDS73701.1"/>
    </source>
</evidence>
<feature type="region of interest" description="Disordered" evidence="1">
    <location>
        <begin position="77"/>
        <end position="130"/>
    </location>
</feature>
<dbReference type="Proteomes" id="UP000316270">
    <property type="component" value="Chromosome 10"/>
</dbReference>
<proteinExistence type="predicted"/>